<evidence type="ECO:0000313" key="9">
    <source>
        <dbReference type="EMBL" id="KAF7282771.1"/>
    </source>
</evidence>
<keyword evidence="10" id="KW-1185">Reference proteome</keyword>
<proteinExistence type="inferred from homology"/>
<dbReference type="Pfam" id="PF23727">
    <property type="entry name" value="Beta-prop_FAM234A_B"/>
    <property type="match status" value="1"/>
</dbReference>
<accession>A0A834INC0</accession>
<evidence type="ECO:0000313" key="10">
    <source>
        <dbReference type="Proteomes" id="UP000625711"/>
    </source>
</evidence>
<evidence type="ECO:0000256" key="5">
    <source>
        <dbReference type="ARBA" id="ARBA00025791"/>
    </source>
</evidence>
<name>A0A834INC0_RHYFE</name>
<organism evidence="9 10">
    <name type="scientific">Rhynchophorus ferrugineus</name>
    <name type="common">Red palm weevil</name>
    <name type="synonym">Curculio ferrugineus</name>
    <dbReference type="NCBI Taxonomy" id="354439"/>
    <lineage>
        <taxon>Eukaryota</taxon>
        <taxon>Metazoa</taxon>
        <taxon>Ecdysozoa</taxon>
        <taxon>Arthropoda</taxon>
        <taxon>Hexapoda</taxon>
        <taxon>Insecta</taxon>
        <taxon>Pterygota</taxon>
        <taxon>Neoptera</taxon>
        <taxon>Endopterygota</taxon>
        <taxon>Coleoptera</taxon>
        <taxon>Polyphaga</taxon>
        <taxon>Cucujiformia</taxon>
        <taxon>Curculionidae</taxon>
        <taxon>Dryophthorinae</taxon>
        <taxon>Rhynchophorus</taxon>
    </lineage>
</organism>
<dbReference type="InterPro" id="IPR015943">
    <property type="entry name" value="WD40/YVTN_repeat-like_dom_sf"/>
</dbReference>
<protein>
    <recommendedName>
        <fullName evidence="8">FAM234A/B beta-propeller domain-containing protein</fullName>
    </recommendedName>
</protein>
<sequence>MTVSSVADSKSETEWIPKVFQIVFLNSSSVCESSRGVYFKRPVGYFYPQMVIKTATYSGMNLKGEVRESISLDEDDISDVEDEVFIRDGKNGFKLAEELNVKRPLMAPRRKLGKHDAGSRLKAKPSCRAWCKPCCYVLASLSVLIGLIVLVVVLVSIYPLPLDKFREWILSKPKAANLNRSLPCTSLKITEIWSTNFPILTTDSPVRVLDIDGDNVDDIIFGFGTGDNYNILPPDIFCPIFLGVSPPCQGGIIALNGMSGNIIWRHWVNDTVFSLHCTADVNSDGLNDCLATGVDGTITVIDSKTGHSIWQINSGRLNIFVMNFIPDQNGDNISDIISSHSSVEGHETGHVIILSGKTGEELKRLETPNRSKTFFMPQLLKQNDTSTLVLFGTGSPNTPGNLSAISLDNIDFLANKSRTLYEDKFKGILTQPVLVDITGDRVADIIASMYNSTVVAINGKTLEQIWNYTIPNAITMMSPTPAYFNCDNITDFMVVYQKYDNIFNYNYTQTLIFDGFTGQPVYQPLSGGLITQTSGLTLSMEGKGHDIFLFWTSECSSTDSSNVGDHQLKSVDQCRKQFNSSTVLKLNALNEYHQPPGITIYNSATKTALEYDVKTVTAKVKDYYKTHDIPKLNFGQRPSDEKGQSEVVKSYSGDPVPIGIRKYGKSNFRHKDRPSGIVKDYNGPLENGNGNVNGNLNINEPQLSINDQDARLPDQAPGDYNIWMSGPDDLDNDFSNYNLGDDTIPYNQKQMLFDEVQSKYLAGNRDPRSKEKKINTAKTSANNEPKAPKSTKKNLSDKIYSYRNVRLAKERLLNDQENLPTDILRDTYFKNEESRIKKAKLEQRDVNSHPVGQIDSNDIQNILENEKNNYILNGSTTLWDLENEKEITEREDNVYLREKRDVSLPDFVWQSTPKVSSVGAVLNPFNTSSNISNIIDVVFIKFWQPVQNSIETLLKMDIEDCISTKFLQVTPEQKTTQSEQRTLFQKECQDEQDNLKNSFAYFNELAQLKLGQMTVYRIRIRCDCDSSYNQEIKERCVRFLPKDAQSWSQYLGPRGDGIFVNNL</sequence>
<feature type="compositionally biased region" description="Basic and acidic residues" evidence="6">
    <location>
        <begin position="765"/>
        <end position="774"/>
    </location>
</feature>
<dbReference type="GO" id="GO:0016020">
    <property type="term" value="C:membrane"/>
    <property type="evidence" value="ECO:0007669"/>
    <property type="project" value="UniProtKB-SubCell"/>
</dbReference>
<dbReference type="OrthoDB" id="567787at2759"/>
<dbReference type="InterPro" id="IPR055409">
    <property type="entry name" value="Beta-prop_FAM234A_B"/>
</dbReference>
<feature type="transmembrane region" description="Helical" evidence="7">
    <location>
        <begin position="136"/>
        <end position="160"/>
    </location>
</feature>
<evidence type="ECO:0000256" key="6">
    <source>
        <dbReference type="SAM" id="MobiDB-lite"/>
    </source>
</evidence>
<keyword evidence="4 7" id="KW-0472">Membrane</keyword>
<feature type="region of interest" description="Disordered" evidence="6">
    <location>
        <begin position="760"/>
        <end position="795"/>
    </location>
</feature>
<dbReference type="PANTHER" id="PTHR21419">
    <property type="match status" value="1"/>
</dbReference>
<gene>
    <name evidence="9" type="ORF">GWI33_001920</name>
</gene>
<keyword evidence="2 7" id="KW-0812">Transmembrane</keyword>
<evidence type="ECO:0000256" key="3">
    <source>
        <dbReference type="ARBA" id="ARBA00022989"/>
    </source>
</evidence>
<dbReference type="InterPro" id="IPR045232">
    <property type="entry name" value="FAM234"/>
</dbReference>
<keyword evidence="3 7" id="KW-1133">Transmembrane helix</keyword>
<dbReference type="InterPro" id="IPR011047">
    <property type="entry name" value="Quinoprotein_ADH-like_sf"/>
</dbReference>
<comment type="subcellular location">
    <subcellularLocation>
        <location evidence="1">Membrane</location>
        <topology evidence="1">Single-pass membrane protein</topology>
    </subcellularLocation>
</comment>
<dbReference type="Proteomes" id="UP000625711">
    <property type="component" value="Unassembled WGS sequence"/>
</dbReference>
<dbReference type="EMBL" id="JAACXV010000156">
    <property type="protein sequence ID" value="KAF7282771.1"/>
    <property type="molecule type" value="Genomic_DNA"/>
</dbReference>
<comment type="caution">
    <text evidence="9">The sequence shown here is derived from an EMBL/GenBank/DDBJ whole genome shotgun (WGS) entry which is preliminary data.</text>
</comment>
<dbReference type="SUPFAM" id="SSF50998">
    <property type="entry name" value="Quinoprotein alcohol dehydrogenase-like"/>
    <property type="match status" value="1"/>
</dbReference>
<evidence type="ECO:0000259" key="8">
    <source>
        <dbReference type="Pfam" id="PF23727"/>
    </source>
</evidence>
<evidence type="ECO:0000256" key="4">
    <source>
        <dbReference type="ARBA" id="ARBA00023136"/>
    </source>
</evidence>
<evidence type="ECO:0000256" key="2">
    <source>
        <dbReference type="ARBA" id="ARBA00022692"/>
    </source>
</evidence>
<evidence type="ECO:0000256" key="7">
    <source>
        <dbReference type="SAM" id="Phobius"/>
    </source>
</evidence>
<feature type="domain" description="FAM234A/B beta-propeller" evidence="8">
    <location>
        <begin position="193"/>
        <end position="562"/>
    </location>
</feature>
<reference evidence="9" key="1">
    <citation type="submission" date="2020-08" db="EMBL/GenBank/DDBJ databases">
        <title>Genome sequencing and assembly of the red palm weevil Rhynchophorus ferrugineus.</title>
        <authorList>
            <person name="Dias G.B."/>
            <person name="Bergman C.M."/>
            <person name="Manee M."/>
        </authorList>
    </citation>
    <scope>NUCLEOTIDE SEQUENCE</scope>
    <source>
        <strain evidence="9">AA-2017</strain>
        <tissue evidence="9">Whole larva</tissue>
    </source>
</reference>
<dbReference type="Gene3D" id="2.130.10.10">
    <property type="entry name" value="YVTN repeat-like/Quinoprotein amine dehydrogenase"/>
    <property type="match status" value="1"/>
</dbReference>
<dbReference type="PANTHER" id="PTHR21419:SF30">
    <property type="entry name" value="IG-LIKE DOMAIN-CONTAINING PROTEIN"/>
    <property type="match status" value="1"/>
</dbReference>
<comment type="similarity">
    <text evidence="5">Belongs to the FAM234 family.</text>
</comment>
<dbReference type="AlphaFoldDB" id="A0A834INC0"/>
<evidence type="ECO:0000256" key="1">
    <source>
        <dbReference type="ARBA" id="ARBA00004167"/>
    </source>
</evidence>